<accession>A0A803NJB6</accession>
<dbReference type="Gramene" id="evm.model.01.1993">
    <property type="protein sequence ID" value="cds.evm.model.01.1993"/>
    <property type="gene ID" value="evm.TU.01.1993"/>
</dbReference>
<dbReference type="EnsemblPlants" id="evm.model.01.1993">
    <property type="protein sequence ID" value="cds.evm.model.01.1993"/>
    <property type="gene ID" value="evm.TU.01.1993"/>
</dbReference>
<keyword evidence="2 3" id="KW-0040">ANK repeat</keyword>
<dbReference type="Proteomes" id="UP000596661">
    <property type="component" value="Chromosome 1"/>
</dbReference>
<dbReference type="Pfam" id="PF12796">
    <property type="entry name" value="Ank_2"/>
    <property type="match status" value="1"/>
</dbReference>
<feature type="repeat" description="ANK" evidence="3">
    <location>
        <begin position="40"/>
        <end position="72"/>
    </location>
</feature>
<sequence length="82" mass="9118">MQSEVVEVLEERKCYGCKGDTECLNCYWKTGAIINYRDLYGLTALHVAAMKGHEDVLAMLVEFGGGLDSRDDEGHSPLHSQL</sequence>
<dbReference type="InterPro" id="IPR036770">
    <property type="entry name" value="Ankyrin_rpt-contain_sf"/>
</dbReference>
<reference evidence="4" key="2">
    <citation type="submission" date="2021-03" db="UniProtKB">
        <authorList>
            <consortium name="EnsemblPlants"/>
        </authorList>
    </citation>
    <scope>IDENTIFICATION</scope>
</reference>
<protein>
    <submittedName>
        <fullName evidence="4">Uncharacterized protein</fullName>
    </submittedName>
</protein>
<dbReference type="PANTHER" id="PTHR24171">
    <property type="entry name" value="ANKYRIN REPEAT DOMAIN-CONTAINING PROTEIN 39-RELATED"/>
    <property type="match status" value="1"/>
</dbReference>
<evidence type="ECO:0000256" key="3">
    <source>
        <dbReference type="PROSITE-ProRule" id="PRU00023"/>
    </source>
</evidence>
<evidence type="ECO:0000313" key="5">
    <source>
        <dbReference type="Proteomes" id="UP000596661"/>
    </source>
</evidence>
<proteinExistence type="predicted"/>
<dbReference type="PROSITE" id="PS50297">
    <property type="entry name" value="ANK_REP_REGION"/>
    <property type="match status" value="1"/>
</dbReference>
<dbReference type="InterPro" id="IPR002110">
    <property type="entry name" value="Ankyrin_rpt"/>
</dbReference>
<evidence type="ECO:0000256" key="1">
    <source>
        <dbReference type="ARBA" id="ARBA00022737"/>
    </source>
</evidence>
<name>A0A803NJB6_CANSA</name>
<evidence type="ECO:0000256" key="2">
    <source>
        <dbReference type="ARBA" id="ARBA00023043"/>
    </source>
</evidence>
<keyword evidence="1" id="KW-0677">Repeat</keyword>
<dbReference type="SUPFAM" id="SSF48403">
    <property type="entry name" value="Ankyrin repeat"/>
    <property type="match status" value="1"/>
</dbReference>
<dbReference type="SMART" id="SM00248">
    <property type="entry name" value="ANK"/>
    <property type="match status" value="1"/>
</dbReference>
<organism evidence="4 5">
    <name type="scientific">Cannabis sativa</name>
    <name type="common">Hemp</name>
    <name type="synonym">Marijuana</name>
    <dbReference type="NCBI Taxonomy" id="3483"/>
    <lineage>
        <taxon>Eukaryota</taxon>
        <taxon>Viridiplantae</taxon>
        <taxon>Streptophyta</taxon>
        <taxon>Embryophyta</taxon>
        <taxon>Tracheophyta</taxon>
        <taxon>Spermatophyta</taxon>
        <taxon>Magnoliopsida</taxon>
        <taxon>eudicotyledons</taxon>
        <taxon>Gunneridae</taxon>
        <taxon>Pentapetalae</taxon>
        <taxon>rosids</taxon>
        <taxon>fabids</taxon>
        <taxon>Rosales</taxon>
        <taxon>Cannabaceae</taxon>
        <taxon>Cannabis</taxon>
    </lineage>
</organism>
<evidence type="ECO:0000313" key="4">
    <source>
        <dbReference type="EnsemblPlants" id="cds.evm.model.01.1993"/>
    </source>
</evidence>
<dbReference type="AlphaFoldDB" id="A0A803NJB6"/>
<dbReference type="EMBL" id="UZAU01000055">
    <property type="status" value="NOT_ANNOTATED_CDS"/>
    <property type="molecule type" value="Genomic_DNA"/>
</dbReference>
<keyword evidence="5" id="KW-1185">Reference proteome</keyword>
<reference evidence="4" key="1">
    <citation type="submission" date="2018-11" db="EMBL/GenBank/DDBJ databases">
        <authorList>
            <person name="Grassa J C."/>
        </authorList>
    </citation>
    <scope>NUCLEOTIDE SEQUENCE [LARGE SCALE GENOMIC DNA]</scope>
</reference>
<dbReference type="PROSITE" id="PS50088">
    <property type="entry name" value="ANK_REPEAT"/>
    <property type="match status" value="1"/>
</dbReference>
<dbReference type="Gene3D" id="1.25.40.20">
    <property type="entry name" value="Ankyrin repeat-containing domain"/>
    <property type="match status" value="1"/>
</dbReference>